<evidence type="ECO:0000313" key="1">
    <source>
        <dbReference type="EMBL" id="PLW19303.1"/>
    </source>
</evidence>
<accession>A0A2N5T1D2</accession>
<sequence>MLIPATNPKDTRRLDQLVWVHQRANASKSTFRSSTTVIGLSVVSELDNIHDLDMLGHQSHPSPALLALLVQIQHHHPV</sequence>
<gene>
    <name evidence="1" type="ORF">PCANC_18484</name>
</gene>
<reference evidence="1 2" key="1">
    <citation type="submission" date="2017-11" db="EMBL/GenBank/DDBJ databases">
        <title>De novo assembly and phasing of dikaryotic genomes from two isolates of Puccinia coronata f. sp. avenae, the causal agent of oat crown rust.</title>
        <authorList>
            <person name="Miller M.E."/>
            <person name="Zhang Y."/>
            <person name="Omidvar V."/>
            <person name="Sperschneider J."/>
            <person name="Schwessinger B."/>
            <person name="Raley C."/>
            <person name="Palmer J.M."/>
            <person name="Garnica D."/>
            <person name="Upadhyaya N."/>
            <person name="Rathjen J."/>
            <person name="Taylor J.M."/>
            <person name="Park R.F."/>
            <person name="Dodds P.N."/>
            <person name="Hirsch C.D."/>
            <person name="Kianian S.F."/>
            <person name="Figueroa M."/>
        </authorList>
    </citation>
    <scope>NUCLEOTIDE SEQUENCE [LARGE SCALE GENOMIC DNA]</scope>
    <source>
        <strain evidence="1">12NC29</strain>
    </source>
</reference>
<comment type="caution">
    <text evidence="1">The sequence shown here is derived from an EMBL/GenBank/DDBJ whole genome shotgun (WGS) entry which is preliminary data.</text>
</comment>
<dbReference type="EMBL" id="PGCJ01000815">
    <property type="protein sequence ID" value="PLW19303.1"/>
    <property type="molecule type" value="Genomic_DNA"/>
</dbReference>
<evidence type="ECO:0000313" key="2">
    <source>
        <dbReference type="Proteomes" id="UP000235388"/>
    </source>
</evidence>
<dbReference type="Proteomes" id="UP000235388">
    <property type="component" value="Unassembled WGS sequence"/>
</dbReference>
<dbReference type="AlphaFoldDB" id="A0A2N5T1D2"/>
<name>A0A2N5T1D2_9BASI</name>
<organism evidence="1 2">
    <name type="scientific">Puccinia coronata f. sp. avenae</name>
    <dbReference type="NCBI Taxonomy" id="200324"/>
    <lineage>
        <taxon>Eukaryota</taxon>
        <taxon>Fungi</taxon>
        <taxon>Dikarya</taxon>
        <taxon>Basidiomycota</taxon>
        <taxon>Pucciniomycotina</taxon>
        <taxon>Pucciniomycetes</taxon>
        <taxon>Pucciniales</taxon>
        <taxon>Pucciniaceae</taxon>
        <taxon>Puccinia</taxon>
    </lineage>
</organism>
<proteinExistence type="predicted"/>
<keyword evidence="2" id="KW-1185">Reference proteome</keyword>
<protein>
    <submittedName>
        <fullName evidence="1">Uncharacterized protein</fullName>
    </submittedName>
</protein>